<evidence type="ECO:0000313" key="2">
    <source>
        <dbReference type="EMBL" id="RWS27088.1"/>
    </source>
</evidence>
<reference evidence="2 3" key="1">
    <citation type="journal article" date="2018" name="Gigascience">
        <title>Genomes of trombidid mites reveal novel predicted allergens and laterally-transferred genes associated with secondary metabolism.</title>
        <authorList>
            <person name="Dong X."/>
            <person name="Chaisiri K."/>
            <person name="Xia D."/>
            <person name="Armstrong S.D."/>
            <person name="Fang Y."/>
            <person name="Donnelly M.J."/>
            <person name="Kadowaki T."/>
            <person name="McGarry J.W."/>
            <person name="Darby A.C."/>
            <person name="Makepeace B.L."/>
        </authorList>
    </citation>
    <scope>NUCLEOTIDE SEQUENCE [LARGE SCALE GENOMIC DNA]</scope>
    <source>
        <strain evidence="2">UoL-UT</strain>
    </source>
</reference>
<dbReference type="Pfam" id="PF08648">
    <property type="entry name" value="SNRNP27"/>
    <property type="match status" value="1"/>
</dbReference>
<dbReference type="GO" id="GO:1990904">
    <property type="term" value="C:ribonucleoprotein complex"/>
    <property type="evidence" value="ECO:0007669"/>
    <property type="project" value="UniProtKB-KW"/>
</dbReference>
<dbReference type="AlphaFoldDB" id="A0A443SHU1"/>
<protein>
    <submittedName>
        <fullName evidence="2">U4/U6.U5 small nuclear ribonucleoprotein 27 kDa protein-like protein</fullName>
    </submittedName>
</protein>
<comment type="caution">
    <text evidence="2">The sequence shown here is derived from an EMBL/GenBank/DDBJ whole genome shotgun (WGS) entry which is preliminary data.</text>
</comment>
<accession>A0A443SHU1</accession>
<dbReference type="EMBL" id="NCKV01002262">
    <property type="protein sequence ID" value="RWS27088.1"/>
    <property type="molecule type" value="Genomic_DNA"/>
</dbReference>
<gene>
    <name evidence="2" type="ORF">B4U80_05338</name>
</gene>
<dbReference type="GO" id="GO:0008380">
    <property type="term" value="P:RNA splicing"/>
    <property type="evidence" value="ECO:0007669"/>
    <property type="project" value="InterPro"/>
</dbReference>
<dbReference type="VEuPathDB" id="VectorBase:LDEU004950"/>
<dbReference type="STRING" id="299467.A0A443SHU1"/>
<dbReference type="Proteomes" id="UP000288716">
    <property type="component" value="Unassembled WGS sequence"/>
</dbReference>
<keyword evidence="2" id="KW-0687">Ribonucleoprotein</keyword>
<dbReference type="InterPro" id="IPR013957">
    <property type="entry name" value="SNRNP27"/>
</dbReference>
<organism evidence="2 3">
    <name type="scientific">Leptotrombidium deliense</name>
    <dbReference type="NCBI Taxonomy" id="299467"/>
    <lineage>
        <taxon>Eukaryota</taxon>
        <taxon>Metazoa</taxon>
        <taxon>Ecdysozoa</taxon>
        <taxon>Arthropoda</taxon>
        <taxon>Chelicerata</taxon>
        <taxon>Arachnida</taxon>
        <taxon>Acari</taxon>
        <taxon>Acariformes</taxon>
        <taxon>Trombidiformes</taxon>
        <taxon>Prostigmata</taxon>
        <taxon>Anystina</taxon>
        <taxon>Parasitengona</taxon>
        <taxon>Trombiculoidea</taxon>
        <taxon>Trombiculidae</taxon>
        <taxon>Leptotrombidium</taxon>
    </lineage>
</organism>
<evidence type="ECO:0000259" key="1">
    <source>
        <dbReference type="Pfam" id="PF08648"/>
    </source>
</evidence>
<sequence length="67" mass="7557">MNDLFRLGEDEEAVQIHEKSLKGGAVPTFLLQRPEITDKDLEGKTEEEQEMLKLMGFGGFDSTKVTE</sequence>
<keyword evidence="3" id="KW-1185">Reference proteome</keyword>
<feature type="domain" description="U4/U6.U5 small nuclear ribonucleoprotein 27kDa protein" evidence="1">
    <location>
        <begin position="46"/>
        <end position="65"/>
    </location>
</feature>
<proteinExistence type="predicted"/>
<name>A0A443SHU1_9ACAR</name>
<dbReference type="OrthoDB" id="21368at2759"/>
<evidence type="ECO:0000313" key="3">
    <source>
        <dbReference type="Proteomes" id="UP000288716"/>
    </source>
</evidence>